<dbReference type="PANTHER" id="PTHR46132">
    <property type="entry name" value="DIGALACTOSYLDIACYLGLYCEROL SYNTHASE 2, CHLOROPLASTIC"/>
    <property type="match status" value="1"/>
</dbReference>
<feature type="compositionally biased region" description="Polar residues" evidence="8">
    <location>
        <begin position="229"/>
        <end position="250"/>
    </location>
</feature>
<feature type="region of interest" description="Disordered" evidence="8">
    <location>
        <begin position="816"/>
        <end position="835"/>
    </location>
</feature>
<dbReference type="Gene3D" id="3.40.50.2000">
    <property type="entry name" value="Glycogen Phosphorylase B"/>
    <property type="match status" value="1"/>
</dbReference>
<dbReference type="PANTHER" id="PTHR46132:SF1">
    <property type="entry name" value="DIGALACTOSYLDIACYLGLYCEROL SYNTHASE 2, CHLOROPLASTIC"/>
    <property type="match status" value="1"/>
</dbReference>
<sequence length="912" mass="101425">MKFAKSTLLTFVIRWMLLTNAFLIVSIHSSDEPPSSSPSPSDKSDKSTTDGQKPSSPLSPDGNGKNLKFMSLAETIKTSKNKKDSDPDNSDTPKDQWKKALQEIKNLAVPRSSSEDADSNVSANNLFRRWRSLLNEPTKLELDPKTGAKLTPPRFDGFASWERMSQDWADDVKEYMEKIEAENKQGYPMSQFGNGERAQGLPPTDNGTEESKEAPKNLVMNKINDETNNDVSSQNVGDESQPVNNPNKKSISLPVPSPRKEGEDVVLDTDIGDKSKRVLIVTTAALPWMTGTAVNPLLRAAYMTTGRSEVGGSVTLMLPWLERREDQVQVYGSNKLFESPEEQETFIRNWLRDSAKLPIPSEELKIKWYTAWQNKAENSVYSMGDITALIPEDEIDICILEEPEHLNWYRAPGDSWTDKFKHVVGIIHTNYFVYAQDQPAAFIRAPAMRLLCSWMCRAHCHRIVKLSGTLGQFAPEKELIENVHGIRASFLDAGMEVSKRIQKSPDNDQVFGAEADPSIYFIGKMLWSKGIGSLIDLLTYAEENAGIKIRVDMYGGGPDKDAAESRANSSGADMVFHGPVDHAELSFTHKIFINPSTSEVLCTTVAEALGMGKFVVVPSHPSNDFFAAFPNCLVYTNKEEFVGNLYYALTHSPEPLTEEYSHALSWEAATQRLEAAGSIPVSEAKLRAEALSSNDAGIEISLPPLIEASGIRRNRARYRVFRSRLSQEVSQSNVLPNRVKQSLVNELDKRLDLDLDIMLESPKLRLQLSPAELDKKLLELYINVSDGPSGDVLRVIGGGNDVALQDLYVKKKRSSSKNSPLFLGPDTGENPKEGRTTSQWVNSVLKRNLPKNDVGIMSKGDDADKQDKSDGMKMCLTSRHYRRASCIFPSSTVFTDRFCVGRTRALKASLLI</sequence>
<protein>
    <recommendedName>
        <fullName evidence="11">Digalactosyldiacylglycerol synthase</fullName>
    </recommendedName>
</protein>
<dbReference type="GO" id="GO:0016020">
    <property type="term" value="C:membrane"/>
    <property type="evidence" value="ECO:0007669"/>
    <property type="project" value="UniProtKB-SubCell"/>
</dbReference>
<comment type="similarity">
    <text evidence="3">Belongs to the glycosyltransferase group 1 family. Glycosyltransferase 4 subfamily.</text>
</comment>
<accession>A0A7S4AXN1</accession>
<evidence type="ECO:0000256" key="4">
    <source>
        <dbReference type="ARBA" id="ARBA00022528"/>
    </source>
</evidence>
<evidence type="ECO:0000313" key="10">
    <source>
        <dbReference type="EMBL" id="CAE0730376.1"/>
    </source>
</evidence>
<keyword evidence="9" id="KW-0732">Signal</keyword>
<feature type="region of interest" description="Disordered" evidence="8">
    <location>
        <begin position="227"/>
        <end position="263"/>
    </location>
</feature>
<dbReference type="EMBL" id="HBIX01035399">
    <property type="protein sequence ID" value="CAE0730376.1"/>
    <property type="molecule type" value="Transcribed_RNA"/>
</dbReference>
<keyword evidence="7" id="KW-0472">Membrane</keyword>
<keyword evidence="4" id="KW-0150">Chloroplast</keyword>
<evidence type="ECO:0000256" key="2">
    <source>
        <dbReference type="ARBA" id="ARBA00004370"/>
    </source>
</evidence>
<keyword evidence="6" id="KW-0808">Transferase</keyword>
<evidence type="ECO:0008006" key="11">
    <source>
        <dbReference type="Google" id="ProtNLM"/>
    </source>
</evidence>
<keyword evidence="5" id="KW-0934">Plastid</keyword>
<evidence type="ECO:0000256" key="8">
    <source>
        <dbReference type="SAM" id="MobiDB-lite"/>
    </source>
</evidence>
<dbReference type="InterPro" id="IPR044525">
    <property type="entry name" value="DGDG1/2"/>
</dbReference>
<name>A0A7S4AXN1_9STRA</name>
<comment type="subcellular location">
    <subcellularLocation>
        <location evidence="2">Membrane</location>
    </subcellularLocation>
    <subcellularLocation>
        <location evidence="1">Plastid</location>
        <location evidence="1">Chloroplast</location>
    </subcellularLocation>
</comment>
<gene>
    <name evidence="10" type="ORF">PAUS00366_LOCUS23162</name>
</gene>
<dbReference type="GO" id="GO:0009507">
    <property type="term" value="C:chloroplast"/>
    <property type="evidence" value="ECO:0007669"/>
    <property type="project" value="UniProtKB-SubCell"/>
</dbReference>
<evidence type="ECO:0000256" key="3">
    <source>
        <dbReference type="ARBA" id="ARBA00009481"/>
    </source>
</evidence>
<evidence type="ECO:0000256" key="1">
    <source>
        <dbReference type="ARBA" id="ARBA00004229"/>
    </source>
</evidence>
<organism evidence="10">
    <name type="scientific">Pseudo-nitzschia australis</name>
    <dbReference type="NCBI Taxonomy" id="44445"/>
    <lineage>
        <taxon>Eukaryota</taxon>
        <taxon>Sar</taxon>
        <taxon>Stramenopiles</taxon>
        <taxon>Ochrophyta</taxon>
        <taxon>Bacillariophyta</taxon>
        <taxon>Bacillariophyceae</taxon>
        <taxon>Bacillariophycidae</taxon>
        <taxon>Bacillariales</taxon>
        <taxon>Bacillariaceae</taxon>
        <taxon>Pseudo-nitzschia</taxon>
    </lineage>
</organism>
<feature type="region of interest" description="Disordered" evidence="8">
    <location>
        <begin position="29"/>
        <end position="98"/>
    </location>
</feature>
<evidence type="ECO:0000256" key="5">
    <source>
        <dbReference type="ARBA" id="ARBA00022640"/>
    </source>
</evidence>
<dbReference type="AlphaFoldDB" id="A0A7S4AXN1"/>
<reference evidence="10" key="1">
    <citation type="submission" date="2021-01" db="EMBL/GenBank/DDBJ databases">
        <authorList>
            <person name="Corre E."/>
            <person name="Pelletier E."/>
            <person name="Niang G."/>
            <person name="Scheremetjew M."/>
            <person name="Finn R."/>
            <person name="Kale V."/>
            <person name="Holt S."/>
            <person name="Cochrane G."/>
            <person name="Meng A."/>
            <person name="Brown T."/>
            <person name="Cohen L."/>
        </authorList>
    </citation>
    <scope>NUCLEOTIDE SEQUENCE</scope>
    <source>
        <strain evidence="10">10249 10 AB</strain>
    </source>
</reference>
<dbReference type="Pfam" id="PF13692">
    <property type="entry name" value="Glyco_trans_1_4"/>
    <property type="match status" value="1"/>
</dbReference>
<proteinExistence type="inferred from homology"/>
<dbReference type="SUPFAM" id="SSF53756">
    <property type="entry name" value="UDP-Glycosyltransferase/glycogen phosphorylase"/>
    <property type="match status" value="1"/>
</dbReference>
<evidence type="ECO:0000256" key="9">
    <source>
        <dbReference type="SAM" id="SignalP"/>
    </source>
</evidence>
<feature type="compositionally biased region" description="Basic and acidic residues" evidence="8">
    <location>
        <begin position="81"/>
        <end position="98"/>
    </location>
</feature>
<evidence type="ECO:0000256" key="6">
    <source>
        <dbReference type="ARBA" id="ARBA00022679"/>
    </source>
</evidence>
<feature type="signal peptide" evidence="9">
    <location>
        <begin position="1"/>
        <end position="21"/>
    </location>
</feature>
<dbReference type="CDD" id="cd01635">
    <property type="entry name" value="Glycosyltransferase_GTB-type"/>
    <property type="match status" value="1"/>
</dbReference>
<feature type="region of interest" description="Disordered" evidence="8">
    <location>
        <begin position="185"/>
        <end position="213"/>
    </location>
</feature>
<feature type="chain" id="PRO_5031255040" description="Digalactosyldiacylglycerol synthase" evidence="9">
    <location>
        <begin position="22"/>
        <end position="912"/>
    </location>
</feature>
<evidence type="ECO:0000256" key="7">
    <source>
        <dbReference type="ARBA" id="ARBA00023136"/>
    </source>
</evidence>
<dbReference type="GO" id="GO:0046481">
    <property type="term" value="F:digalactosyldiacylglycerol synthase activity"/>
    <property type="evidence" value="ECO:0007669"/>
    <property type="project" value="InterPro"/>
</dbReference>
<feature type="compositionally biased region" description="Low complexity" evidence="8">
    <location>
        <begin position="32"/>
        <end position="41"/>
    </location>
</feature>